<gene>
    <name evidence="2" type="ORF">HNI00_17755</name>
</gene>
<dbReference type="KEGG" id="tog:HNI00_17755"/>
<keyword evidence="1" id="KW-1133">Transmembrane helix</keyword>
<sequence>MALLLKIILEFIAILIVAIALVKAIRKYVRMFRYQGFVVQPPIRLDLGLSLALALEFLLAADIVGTAVSPRWNEIAKLAAITGIRTFLNYFLHREVRELQESHNVVRSTQVE</sequence>
<accession>A0AA96YAA6</accession>
<dbReference type="EMBL" id="CP053540">
    <property type="protein sequence ID" value="WOB45874.1"/>
    <property type="molecule type" value="Genomic_DNA"/>
</dbReference>
<protein>
    <submittedName>
        <fullName evidence="2">DUF1622 domain-containing protein</fullName>
    </submittedName>
</protein>
<keyword evidence="1" id="KW-0472">Membrane</keyword>
<dbReference type="PANTHER" id="PTHR38468">
    <property type="entry name" value="SLL0939 PROTEIN"/>
    <property type="match status" value="1"/>
</dbReference>
<dbReference type="PANTHER" id="PTHR38468:SF1">
    <property type="entry name" value="SLL0939 PROTEIN"/>
    <property type="match status" value="1"/>
</dbReference>
<dbReference type="AlphaFoldDB" id="A0AA96YAA6"/>
<name>A0AA96YAA6_9CYAN</name>
<evidence type="ECO:0000256" key="1">
    <source>
        <dbReference type="SAM" id="Phobius"/>
    </source>
</evidence>
<organism evidence="2">
    <name type="scientific">Thermoleptolyngbya oregonensis NK1-22</name>
    <dbReference type="NCBI Taxonomy" id="2547457"/>
    <lineage>
        <taxon>Bacteria</taxon>
        <taxon>Bacillati</taxon>
        <taxon>Cyanobacteriota</taxon>
        <taxon>Cyanophyceae</taxon>
        <taxon>Oculatellales</taxon>
        <taxon>Oculatellaceae</taxon>
        <taxon>Thermoleptolyngbya</taxon>
    </lineage>
</organism>
<keyword evidence="1" id="KW-0812">Transmembrane</keyword>
<proteinExistence type="predicted"/>
<evidence type="ECO:0000313" key="2">
    <source>
        <dbReference type="EMBL" id="WOB45874.1"/>
    </source>
</evidence>
<feature type="transmembrane region" description="Helical" evidence="1">
    <location>
        <begin position="6"/>
        <end position="26"/>
    </location>
</feature>
<reference evidence="2" key="1">
    <citation type="submission" date="2020-05" db="EMBL/GenBank/DDBJ databases">
        <authorList>
            <person name="Zhu T."/>
            <person name="Keshari N."/>
            <person name="Lu X."/>
        </authorList>
    </citation>
    <scope>NUCLEOTIDE SEQUENCE</scope>
    <source>
        <strain evidence="2">NK1-22</strain>
    </source>
</reference>
<dbReference type="Pfam" id="PF07784">
    <property type="entry name" value="DUF1622"/>
    <property type="match status" value="1"/>
</dbReference>
<dbReference type="InterPro" id="IPR012427">
    <property type="entry name" value="DUF1622"/>
</dbReference>